<dbReference type="PRINTS" id="PR01988">
    <property type="entry name" value="EXPORTERBACE"/>
</dbReference>
<dbReference type="Gene3D" id="1.20.1250.20">
    <property type="entry name" value="MFS general substrate transporter like domains"/>
    <property type="match status" value="1"/>
</dbReference>
<feature type="transmembrane region" description="Helical" evidence="7">
    <location>
        <begin position="288"/>
        <end position="306"/>
    </location>
</feature>
<evidence type="ECO:0000256" key="2">
    <source>
        <dbReference type="ARBA" id="ARBA00022448"/>
    </source>
</evidence>
<feature type="transmembrane region" description="Helical" evidence="7">
    <location>
        <begin position="259"/>
        <end position="281"/>
    </location>
</feature>
<name>A0ABR8XGB9_9BACL</name>
<dbReference type="Proteomes" id="UP000640930">
    <property type="component" value="Unassembled WGS sequence"/>
</dbReference>
<dbReference type="InterPro" id="IPR036259">
    <property type="entry name" value="MFS_trans_sf"/>
</dbReference>
<feature type="transmembrane region" description="Helical" evidence="7">
    <location>
        <begin position="165"/>
        <end position="184"/>
    </location>
</feature>
<evidence type="ECO:0000256" key="6">
    <source>
        <dbReference type="ARBA" id="ARBA00023136"/>
    </source>
</evidence>
<evidence type="ECO:0000256" key="3">
    <source>
        <dbReference type="ARBA" id="ARBA00022475"/>
    </source>
</evidence>
<accession>A0ABR8XGB9</accession>
<comment type="caution">
    <text evidence="9">The sequence shown here is derived from an EMBL/GenBank/DDBJ whole genome shotgun (WGS) entry which is preliminary data.</text>
</comment>
<comment type="subcellular location">
    <subcellularLocation>
        <location evidence="1">Cell membrane</location>
        <topology evidence="1">Multi-pass membrane protein</topology>
    </subcellularLocation>
</comment>
<evidence type="ECO:0000256" key="1">
    <source>
        <dbReference type="ARBA" id="ARBA00004651"/>
    </source>
</evidence>
<feature type="transmembrane region" description="Helical" evidence="7">
    <location>
        <begin position="312"/>
        <end position="335"/>
    </location>
</feature>
<feature type="domain" description="Major facilitator superfamily (MFS) profile" evidence="8">
    <location>
        <begin position="6"/>
        <end position="402"/>
    </location>
</feature>
<evidence type="ECO:0000313" key="10">
    <source>
        <dbReference type="Proteomes" id="UP000640930"/>
    </source>
</evidence>
<keyword evidence="4 7" id="KW-0812">Transmembrane</keyword>
<dbReference type="PANTHER" id="PTHR43266">
    <property type="entry name" value="MACROLIDE-EFFLUX PROTEIN"/>
    <property type="match status" value="1"/>
</dbReference>
<feature type="transmembrane region" description="Helical" evidence="7">
    <location>
        <begin position="375"/>
        <end position="398"/>
    </location>
</feature>
<proteinExistence type="predicted"/>
<dbReference type="CDD" id="cd06173">
    <property type="entry name" value="MFS_MefA_like"/>
    <property type="match status" value="1"/>
</dbReference>
<dbReference type="RefSeq" id="WP_191708686.1">
    <property type="nucleotide sequence ID" value="NZ_JACSQA010000034.1"/>
</dbReference>
<feature type="transmembrane region" description="Helical" evidence="7">
    <location>
        <begin position="45"/>
        <end position="65"/>
    </location>
</feature>
<dbReference type="EMBL" id="JACSQA010000034">
    <property type="protein sequence ID" value="MBD8028263.1"/>
    <property type="molecule type" value="Genomic_DNA"/>
</dbReference>
<dbReference type="InterPro" id="IPR020846">
    <property type="entry name" value="MFS_dom"/>
</dbReference>
<feature type="transmembrane region" description="Helical" evidence="7">
    <location>
        <begin position="347"/>
        <end position="369"/>
    </location>
</feature>
<keyword evidence="3" id="KW-1003">Cell membrane</keyword>
<dbReference type="PANTHER" id="PTHR43266:SF2">
    <property type="entry name" value="MAJOR FACILITATOR SUPERFAMILY (MFS) PROFILE DOMAIN-CONTAINING PROTEIN"/>
    <property type="match status" value="1"/>
</dbReference>
<keyword evidence="2" id="KW-0813">Transport</keyword>
<dbReference type="SUPFAM" id="SSF103473">
    <property type="entry name" value="MFS general substrate transporter"/>
    <property type="match status" value="1"/>
</dbReference>
<feature type="transmembrane region" description="Helical" evidence="7">
    <location>
        <begin position="135"/>
        <end position="159"/>
    </location>
</feature>
<reference evidence="9 10" key="1">
    <citation type="submission" date="2020-08" db="EMBL/GenBank/DDBJ databases">
        <title>A Genomic Blueprint of the Chicken Gut Microbiome.</title>
        <authorList>
            <person name="Gilroy R."/>
            <person name="Ravi A."/>
            <person name="Getino M."/>
            <person name="Pursley I."/>
            <person name="Horton D.L."/>
            <person name="Alikhan N.-F."/>
            <person name="Baker D."/>
            <person name="Gharbi K."/>
            <person name="Hall N."/>
            <person name="Watson M."/>
            <person name="Adriaenssens E.M."/>
            <person name="Foster-Nyarko E."/>
            <person name="Jarju S."/>
            <person name="Secka A."/>
            <person name="Antonio M."/>
            <person name="Oren A."/>
            <person name="Chaudhuri R."/>
            <person name="La Ragione R.M."/>
            <person name="Hildebrand F."/>
            <person name="Pallen M.J."/>
        </authorList>
    </citation>
    <scope>NUCLEOTIDE SEQUENCE [LARGE SCALE GENOMIC DNA]</scope>
    <source>
        <strain evidence="9 10">Re31</strain>
    </source>
</reference>
<evidence type="ECO:0000256" key="4">
    <source>
        <dbReference type="ARBA" id="ARBA00022692"/>
    </source>
</evidence>
<evidence type="ECO:0000313" key="9">
    <source>
        <dbReference type="EMBL" id="MBD8028263.1"/>
    </source>
</evidence>
<feature type="transmembrane region" description="Helical" evidence="7">
    <location>
        <begin position="219"/>
        <end position="239"/>
    </location>
</feature>
<dbReference type="PROSITE" id="PS50850">
    <property type="entry name" value="MFS"/>
    <property type="match status" value="1"/>
</dbReference>
<feature type="transmembrane region" description="Helical" evidence="7">
    <location>
        <begin position="12"/>
        <end position="33"/>
    </location>
</feature>
<protein>
    <submittedName>
        <fullName evidence="9">MFS transporter</fullName>
    </submittedName>
</protein>
<dbReference type="InterPro" id="IPR022324">
    <property type="entry name" value="Bacilysin_exporter_BacE_put"/>
</dbReference>
<gene>
    <name evidence="9" type="ORF">H9636_16585</name>
</gene>
<dbReference type="Pfam" id="PF07690">
    <property type="entry name" value="MFS_1"/>
    <property type="match status" value="1"/>
</dbReference>
<keyword evidence="6 7" id="KW-0472">Membrane</keyword>
<sequence length="409" mass="45411">MNLKKMESWKYPSILLFGIGVSNIGDWIYFLSLNLIVLNMTDSPLAVSILYIIKPFATLCTNFWAGSMIDRLNKRKLMVFLDVFRALLIALLPFFSSITLLYMFVFLLNMASSIFGPTSMTYITKLISPEKRKQFNSLHSLVTSGAFLIGPAIAGFLFLVGTPTLAIYINAIALFLSGIITLFMPDLEKDSINTSTDNMITLETMKRDWSVVIDFSRQFRYIMTIYILFSSVMMIMASAVDSLEAAFAKEVLLLSDGQYGFLVSIAGAGIMIGAMVNALIVKKVQLSVLIGMGPLLVSIGYVIYAFSNSFSVAAVGFFFLAFFNAFANTGFLTFYQTNIPVEIMGRIGSIYNLIQALMIILMTSVMGVMAQVLSIQFVVIIGVFIMLVVSIILCLFSLHPSKREVRVKE</sequence>
<organism evidence="9 10">
    <name type="scientific">Ureibacillus galli</name>
    <dbReference type="NCBI Taxonomy" id="2762222"/>
    <lineage>
        <taxon>Bacteria</taxon>
        <taxon>Bacillati</taxon>
        <taxon>Bacillota</taxon>
        <taxon>Bacilli</taxon>
        <taxon>Bacillales</taxon>
        <taxon>Caryophanaceae</taxon>
        <taxon>Ureibacillus</taxon>
    </lineage>
</organism>
<keyword evidence="10" id="KW-1185">Reference proteome</keyword>
<evidence type="ECO:0000259" key="8">
    <source>
        <dbReference type="PROSITE" id="PS50850"/>
    </source>
</evidence>
<dbReference type="InterPro" id="IPR011701">
    <property type="entry name" value="MFS"/>
</dbReference>
<keyword evidence="5 7" id="KW-1133">Transmembrane helix</keyword>
<evidence type="ECO:0000256" key="5">
    <source>
        <dbReference type="ARBA" id="ARBA00022989"/>
    </source>
</evidence>
<evidence type="ECO:0000256" key="7">
    <source>
        <dbReference type="SAM" id="Phobius"/>
    </source>
</evidence>